<keyword evidence="1" id="KW-0645">Protease</keyword>
<dbReference type="PANTHER" id="PTHR43270:SF12">
    <property type="entry name" value="SUCCINYL-DIAMINOPIMELATE DESUCCINYLASE"/>
    <property type="match status" value="1"/>
</dbReference>
<accession>A0A381YSF7</accession>
<reference evidence="4" key="1">
    <citation type="submission" date="2018-05" db="EMBL/GenBank/DDBJ databases">
        <authorList>
            <person name="Lanie J.A."/>
            <person name="Ng W.-L."/>
            <person name="Kazmierczak K.M."/>
            <person name="Andrzejewski T.M."/>
            <person name="Davidsen T.M."/>
            <person name="Wayne K.J."/>
            <person name="Tettelin H."/>
            <person name="Glass J.I."/>
            <person name="Rusch D."/>
            <person name="Podicherti R."/>
            <person name="Tsui H.-C.T."/>
            <person name="Winkler M.E."/>
        </authorList>
    </citation>
    <scope>NUCLEOTIDE SEQUENCE</scope>
</reference>
<dbReference type="GO" id="GO:0006508">
    <property type="term" value="P:proteolysis"/>
    <property type="evidence" value="ECO:0007669"/>
    <property type="project" value="UniProtKB-KW"/>
</dbReference>
<proteinExistence type="predicted"/>
<dbReference type="InterPro" id="IPR002933">
    <property type="entry name" value="Peptidase_M20"/>
</dbReference>
<keyword evidence="3" id="KW-0378">Hydrolase</keyword>
<dbReference type="GO" id="GO:0008233">
    <property type="term" value="F:peptidase activity"/>
    <property type="evidence" value="ECO:0007669"/>
    <property type="project" value="UniProtKB-KW"/>
</dbReference>
<evidence type="ECO:0000256" key="3">
    <source>
        <dbReference type="ARBA" id="ARBA00022801"/>
    </source>
</evidence>
<dbReference type="GO" id="GO:0046872">
    <property type="term" value="F:metal ion binding"/>
    <property type="evidence" value="ECO:0007669"/>
    <property type="project" value="UniProtKB-KW"/>
</dbReference>
<gene>
    <name evidence="4" type="ORF">METZ01_LOCUS132744</name>
</gene>
<evidence type="ECO:0008006" key="5">
    <source>
        <dbReference type="Google" id="ProtNLM"/>
    </source>
</evidence>
<evidence type="ECO:0000256" key="1">
    <source>
        <dbReference type="ARBA" id="ARBA00022670"/>
    </source>
</evidence>
<dbReference type="InterPro" id="IPR051458">
    <property type="entry name" value="Cyt/Met_Dipeptidase"/>
</dbReference>
<evidence type="ECO:0000313" key="4">
    <source>
        <dbReference type="EMBL" id="SVA79890.1"/>
    </source>
</evidence>
<evidence type="ECO:0000256" key="2">
    <source>
        <dbReference type="ARBA" id="ARBA00022723"/>
    </source>
</evidence>
<dbReference type="Gene3D" id="3.40.630.10">
    <property type="entry name" value="Zn peptidases"/>
    <property type="match status" value="1"/>
</dbReference>
<dbReference type="EMBL" id="UINC01018934">
    <property type="protein sequence ID" value="SVA79890.1"/>
    <property type="molecule type" value="Genomic_DNA"/>
</dbReference>
<sequence length="291" mass="32639">MRYSRLSLTFLIAIVPVLVFSQQPSKQEFRKQVREYRIAHEQELFNELVEWLSIPNVADDQPNIRKCAAWLKSAMERRGITARILETGGSPVVYGELNVPGANRTIMFYSHYDGQPVDPTKWIDMEPFAPTMRPGKMEAGSTEPKPIPLPKKGEKINEEWRLYARSASDDKSPITALLAAIDAVKAAGLNFGANVRFIYEGEEEAGSPFLQSFAEKNRSLFETEVLYVCDGPMYFSNQPTLKFGARGITTIDITVYGPNVNVHSGHYGNWAPNPGIKLARLLTSMKHENGN</sequence>
<dbReference type="PANTHER" id="PTHR43270">
    <property type="entry name" value="BETA-ALA-HIS DIPEPTIDASE"/>
    <property type="match status" value="1"/>
</dbReference>
<protein>
    <recommendedName>
        <fullName evidence="5">Peptidase M20 dimerisation domain-containing protein</fullName>
    </recommendedName>
</protein>
<keyword evidence="2" id="KW-0479">Metal-binding</keyword>
<dbReference type="Gene3D" id="3.30.70.360">
    <property type="match status" value="1"/>
</dbReference>
<dbReference type="SUPFAM" id="SSF53187">
    <property type="entry name" value="Zn-dependent exopeptidases"/>
    <property type="match status" value="1"/>
</dbReference>
<dbReference type="Pfam" id="PF01546">
    <property type="entry name" value="Peptidase_M20"/>
    <property type="match status" value="1"/>
</dbReference>
<dbReference type="AlphaFoldDB" id="A0A381YSF7"/>
<feature type="non-terminal residue" evidence="4">
    <location>
        <position position="291"/>
    </location>
</feature>
<organism evidence="4">
    <name type="scientific">marine metagenome</name>
    <dbReference type="NCBI Taxonomy" id="408172"/>
    <lineage>
        <taxon>unclassified sequences</taxon>
        <taxon>metagenomes</taxon>
        <taxon>ecological metagenomes</taxon>
    </lineage>
</organism>
<name>A0A381YSF7_9ZZZZ</name>